<comment type="caution">
    <text evidence="1">The sequence shown here is derived from an EMBL/GenBank/DDBJ whole genome shotgun (WGS) entry which is preliminary data.</text>
</comment>
<dbReference type="EMBL" id="MU274919">
    <property type="protein sequence ID" value="KAI0087189.1"/>
    <property type="molecule type" value="Genomic_DNA"/>
</dbReference>
<proteinExistence type="predicted"/>
<organism evidence="1 2">
    <name type="scientific">Irpex rosettiformis</name>
    <dbReference type="NCBI Taxonomy" id="378272"/>
    <lineage>
        <taxon>Eukaryota</taxon>
        <taxon>Fungi</taxon>
        <taxon>Dikarya</taxon>
        <taxon>Basidiomycota</taxon>
        <taxon>Agaricomycotina</taxon>
        <taxon>Agaricomycetes</taxon>
        <taxon>Polyporales</taxon>
        <taxon>Irpicaceae</taxon>
        <taxon>Irpex</taxon>
    </lineage>
</organism>
<dbReference type="Proteomes" id="UP001055072">
    <property type="component" value="Unassembled WGS sequence"/>
</dbReference>
<sequence length="657" mass="74037">MDEDGFGIVYIIENAQQFWSELEDILHIPNDLTLEQLDATMRRFVSFCASYHEQYLQDPLQLEHSCDLLMSSELFVFHSERMSELLLDDSQNSTNPHTQLILYNILLSYGRRKEAFFRSHKRWQPLFPLLMDHIRLGFDEDVDDGYISGSNFTATPGSKAITVPIETKLRMLSVRLLYEACRVQKPSLADLRIFDDLFIEYLFDVVEWTRDSPDDTFNYTVIKLIVALNEQFMVASLEPRMSRIDGKSPRPQDHMTSRKPEEENRVFRILIARMHSSMTLGENLIFMLNRADRTQEDMVMQLLVLKLLYLIFTTRGTTDFFYTNDLCVLVDVFLREILDLDESNESLRHTYLRVLHPLLTKTQLRDRPYKRPQIVQCLESLIKHANIRDVDPTTKRLVERCLSGEWCVQLRSHNAQRVISLDTDYRADSPGIHSPSSQASTSFHASRSHTLLTPTTPVESSEKSKGLKGSRSHEHFPPDAVTPSHKDKGRTLGETLRRGSNDSSVSLPKVATASTNTGPPKRRARGGSVSAEMSSLSLKDRKAPPAMILDETTALVLEPPTISVTASSPFSPPAREAHSPLISASFPSSSSPHVSPLSESMSAPVSPTPGQRRPPPPPPKRRKPPAIPTSKSHGGTTITTIASSSTGSLVANTKFKR</sequence>
<gene>
    <name evidence="1" type="ORF">BDY19DRAFT_893658</name>
</gene>
<reference evidence="1" key="1">
    <citation type="journal article" date="2021" name="Environ. Microbiol.">
        <title>Gene family expansions and transcriptome signatures uncover fungal adaptations to wood decay.</title>
        <authorList>
            <person name="Hage H."/>
            <person name="Miyauchi S."/>
            <person name="Viragh M."/>
            <person name="Drula E."/>
            <person name="Min B."/>
            <person name="Chaduli D."/>
            <person name="Navarro D."/>
            <person name="Favel A."/>
            <person name="Norest M."/>
            <person name="Lesage-Meessen L."/>
            <person name="Balint B."/>
            <person name="Merenyi Z."/>
            <person name="de Eugenio L."/>
            <person name="Morin E."/>
            <person name="Martinez A.T."/>
            <person name="Baldrian P."/>
            <person name="Stursova M."/>
            <person name="Martinez M.J."/>
            <person name="Novotny C."/>
            <person name="Magnuson J.K."/>
            <person name="Spatafora J.W."/>
            <person name="Maurice S."/>
            <person name="Pangilinan J."/>
            <person name="Andreopoulos W."/>
            <person name="LaButti K."/>
            <person name="Hundley H."/>
            <person name="Na H."/>
            <person name="Kuo A."/>
            <person name="Barry K."/>
            <person name="Lipzen A."/>
            <person name="Henrissat B."/>
            <person name="Riley R."/>
            <person name="Ahrendt S."/>
            <person name="Nagy L.G."/>
            <person name="Grigoriev I.V."/>
            <person name="Martin F."/>
            <person name="Rosso M.N."/>
        </authorList>
    </citation>
    <scope>NUCLEOTIDE SEQUENCE</scope>
    <source>
        <strain evidence="1">CBS 384.51</strain>
    </source>
</reference>
<protein>
    <submittedName>
        <fullName evidence="1">Uncharacterized protein</fullName>
    </submittedName>
</protein>
<keyword evidence="2" id="KW-1185">Reference proteome</keyword>
<name>A0ACB8TZD1_9APHY</name>
<evidence type="ECO:0000313" key="2">
    <source>
        <dbReference type="Proteomes" id="UP001055072"/>
    </source>
</evidence>
<accession>A0ACB8TZD1</accession>
<evidence type="ECO:0000313" key="1">
    <source>
        <dbReference type="EMBL" id="KAI0087189.1"/>
    </source>
</evidence>